<comment type="caution">
    <text evidence="1">The sequence shown here is derived from an EMBL/GenBank/DDBJ whole genome shotgun (WGS) entry which is preliminary data.</text>
</comment>
<evidence type="ECO:0000313" key="1">
    <source>
        <dbReference type="EMBL" id="CAG9326794.1"/>
    </source>
</evidence>
<evidence type="ECO:0000313" key="2">
    <source>
        <dbReference type="Proteomes" id="UP001162131"/>
    </source>
</evidence>
<dbReference type="EMBL" id="CAJZBQ010000041">
    <property type="protein sequence ID" value="CAG9326794.1"/>
    <property type="molecule type" value="Genomic_DNA"/>
</dbReference>
<sequence>MEHLIMQPKISKNTSNEAFGVDLNSKKSFEDAAKSLTDHVQKKKKVDTGLLSTADAISISKKLKHSLSRLEKMPPAYSQASTTDPSKFIVNEKHKFSSVRHRPSFSFGSSPPLPKPLTKRKSIKLHLQLSEIKKLNKTPVSENKKFELPISTFVTGSTCTFRPTSCDLYQTTANSPRKPKTTRNCSQVCLDTIINECQELVNSNRKETGRIIEEDKFIKSAFKRLNKCVEKPRENLNKEYIHEFVKDFKSDKIAFVYGRGNQGLYLRSSKKELIKLL</sequence>
<reference evidence="1" key="1">
    <citation type="submission" date="2021-09" db="EMBL/GenBank/DDBJ databases">
        <authorList>
            <consortium name="AG Swart"/>
            <person name="Singh M."/>
            <person name="Singh A."/>
            <person name="Seah K."/>
            <person name="Emmerich C."/>
        </authorList>
    </citation>
    <scope>NUCLEOTIDE SEQUENCE</scope>
    <source>
        <strain evidence="1">ATCC30299</strain>
    </source>
</reference>
<accession>A0AAU9JNV9</accession>
<dbReference type="Proteomes" id="UP001162131">
    <property type="component" value="Unassembled WGS sequence"/>
</dbReference>
<dbReference type="AlphaFoldDB" id="A0AAU9JNV9"/>
<gene>
    <name evidence="1" type="ORF">BSTOLATCC_MIC42061</name>
</gene>
<organism evidence="1 2">
    <name type="scientific">Blepharisma stoltei</name>
    <dbReference type="NCBI Taxonomy" id="1481888"/>
    <lineage>
        <taxon>Eukaryota</taxon>
        <taxon>Sar</taxon>
        <taxon>Alveolata</taxon>
        <taxon>Ciliophora</taxon>
        <taxon>Postciliodesmatophora</taxon>
        <taxon>Heterotrichea</taxon>
        <taxon>Heterotrichida</taxon>
        <taxon>Blepharismidae</taxon>
        <taxon>Blepharisma</taxon>
    </lineage>
</organism>
<name>A0AAU9JNV9_9CILI</name>
<keyword evidence="2" id="KW-1185">Reference proteome</keyword>
<protein>
    <submittedName>
        <fullName evidence="1">Uncharacterized protein</fullName>
    </submittedName>
</protein>
<proteinExistence type="predicted"/>